<dbReference type="Pfam" id="PF04282">
    <property type="entry name" value="DUF438"/>
    <property type="match status" value="1"/>
</dbReference>
<dbReference type="InterPro" id="IPR007380">
    <property type="entry name" value="DUF438"/>
</dbReference>
<protein>
    <submittedName>
        <fullName evidence="3">DUF438 domain-containing protein</fullName>
    </submittedName>
</protein>
<dbReference type="AlphaFoldDB" id="A0A9Y1BN70"/>
<feature type="domain" description="DUF438" evidence="2">
    <location>
        <begin position="17"/>
        <end position="81"/>
    </location>
</feature>
<dbReference type="EMBL" id="CP084166">
    <property type="protein sequence ID" value="UJG41374.1"/>
    <property type="molecule type" value="Genomic_DNA"/>
</dbReference>
<evidence type="ECO:0000259" key="2">
    <source>
        <dbReference type="Pfam" id="PF04282"/>
    </source>
</evidence>
<dbReference type="Proteomes" id="UP001201020">
    <property type="component" value="Chromosome"/>
</dbReference>
<dbReference type="Pfam" id="PF01814">
    <property type="entry name" value="Hemerythrin"/>
    <property type="match status" value="1"/>
</dbReference>
<sequence>MSPFEIKIDEEKKKLVKELIKKLHQGENIQEVRKQFKEVLRDMNALEITQVEQELIKEGMDPREIFSMCDIHLEVFKENLSTNLDLAPPGHPIHTLMHEHVKLVEFGEKLFQTTKDLRKVKDFPFAGNILGAIQDIVNHFKEAEKHYLREENILFPYLEKHGITQPPKIMWMDHDRIRELKKEIFELVEGRKITDYSEFVDRLEKASLALAEYQSGHFEKENKILFPTAMKVISEEEWKDITKEFNDIGYCCFSPKEAVEAVEEEQTQKATLDSGIIEFETGKIDVKTLEAVLDTLPFDITFVDKNDRVAYYSNSSERLFVRTKAIIGRTVQNCHPNKSIHIVNKIINDFREGKKDKAEFWFRLGDKYVYIRYYAVRSREGEYLGTLEVSQDIAQIKQIEGDKKLLDWED</sequence>
<evidence type="ECO:0000313" key="3">
    <source>
        <dbReference type="EMBL" id="UJG41374.1"/>
    </source>
</evidence>
<dbReference type="Gene3D" id="3.30.450.20">
    <property type="entry name" value="PAS domain"/>
    <property type="match status" value="1"/>
</dbReference>
<dbReference type="Gene3D" id="1.20.120.520">
    <property type="entry name" value="nmb1532 protein domain like"/>
    <property type="match status" value="1"/>
</dbReference>
<name>A0A9Y1BN70_9ARCH</name>
<dbReference type="PANTHER" id="PTHR39966:SF3">
    <property type="entry name" value="DUF438 DOMAIN-CONTAINING PROTEIN"/>
    <property type="match status" value="1"/>
</dbReference>
<dbReference type="PANTHER" id="PTHR39966">
    <property type="entry name" value="BLL2471 PROTEIN-RELATED"/>
    <property type="match status" value="1"/>
</dbReference>
<dbReference type="GO" id="GO:0005886">
    <property type="term" value="C:plasma membrane"/>
    <property type="evidence" value="ECO:0007669"/>
    <property type="project" value="TreeGrafter"/>
</dbReference>
<dbReference type="InterPro" id="IPR012312">
    <property type="entry name" value="Hemerythrin-like"/>
</dbReference>
<dbReference type="SUPFAM" id="SSF55785">
    <property type="entry name" value="PYP-like sensor domain (PAS domain)"/>
    <property type="match status" value="1"/>
</dbReference>
<organism evidence="3">
    <name type="scientific">Candidatus Heimdallarchaeum aukensis</name>
    <dbReference type="NCBI Taxonomy" id="2876573"/>
    <lineage>
        <taxon>Archaea</taxon>
        <taxon>Promethearchaeati</taxon>
        <taxon>Candidatus Heimdallarchaeota</taxon>
        <taxon>Candidatus Heimdallarchaeia (ex Rinke et al. 2021) (nom. nud.)</taxon>
        <taxon>Candidatus Heimdallarchaeales</taxon>
        <taxon>Candidatus Heimdallarchaeaceae</taxon>
        <taxon>Candidatus Heimdallarchaeum</taxon>
    </lineage>
</organism>
<dbReference type="Pfam" id="PF13596">
    <property type="entry name" value="PAS_10"/>
    <property type="match status" value="1"/>
</dbReference>
<proteinExistence type="predicted"/>
<gene>
    <name evidence="3" type="ORF">K9W45_02665</name>
</gene>
<dbReference type="InterPro" id="IPR035965">
    <property type="entry name" value="PAS-like_dom_sf"/>
</dbReference>
<reference evidence="3" key="1">
    <citation type="journal article" date="2022" name="Nat. Microbiol.">
        <title>Unique mobile elements and scalable gene flow at the prokaryote-eukaryote boundary revealed by circularized Asgard archaea genomes.</title>
        <authorList>
            <person name="Wu F."/>
            <person name="Speth D.R."/>
            <person name="Philosof A."/>
            <person name="Cremiere A."/>
            <person name="Narayanan A."/>
            <person name="Barco R.A."/>
            <person name="Connon S.A."/>
            <person name="Amend J.P."/>
            <person name="Antoshechkin I.A."/>
            <person name="Orphan V.J."/>
        </authorList>
    </citation>
    <scope>NUCLEOTIDE SEQUENCE</scope>
    <source>
        <strain evidence="3">PM71</strain>
    </source>
</reference>
<evidence type="ECO:0000259" key="1">
    <source>
        <dbReference type="Pfam" id="PF01814"/>
    </source>
</evidence>
<accession>A0A9Y1BN70</accession>
<feature type="domain" description="Hemerythrin-like" evidence="1">
    <location>
        <begin position="91"/>
        <end position="229"/>
    </location>
</feature>